<dbReference type="HOGENOM" id="CLU_1065882_0_0_1"/>
<proteinExistence type="predicted"/>
<dbReference type="KEGG" id="mlr:MELLADRAFT_101280"/>
<dbReference type="VEuPathDB" id="FungiDB:MELLADRAFT_101280"/>
<evidence type="ECO:0000256" key="1">
    <source>
        <dbReference type="SAM" id="SignalP"/>
    </source>
</evidence>
<dbReference type="GeneID" id="18921326"/>
<accession>F4R478</accession>
<evidence type="ECO:0008006" key="4">
    <source>
        <dbReference type="Google" id="ProtNLM"/>
    </source>
</evidence>
<dbReference type="InParanoid" id="F4R478"/>
<sequence>MRQSNRFFGKVPCLSLVVFSAIANAGPQQSRRKQSQAKSPTIPIKVTIIFWTKDENGLHGISLHIAAERDQCKIKEKRAYRIEGQVGISETHSTPIILEFSASTIVIDHAKVLPNCLANKTCAQGVGRIVDCSIRRTTGKTFKVIKVLHQCWNPEQTHGLDFHANYLLDNINLKLIKALAVGNLISLHGNVVSYAIDNTWEIQWCFGRDPLGEEPITSWIIITNYKSSSCLSMDEMTQYKGKAIVYLTERKPFFIGVVEGL</sequence>
<name>F4R478_MELLP</name>
<feature type="chain" id="PRO_5003314779" description="Secreted protein" evidence="1">
    <location>
        <begin position="26"/>
        <end position="261"/>
    </location>
</feature>
<dbReference type="EMBL" id="GL883090">
    <property type="protein sequence ID" value="EGG12758.1"/>
    <property type="molecule type" value="Genomic_DNA"/>
</dbReference>
<reference evidence="3" key="1">
    <citation type="journal article" date="2011" name="Proc. Natl. Acad. Sci. U.S.A.">
        <title>Obligate biotrophy features unraveled by the genomic analysis of rust fungi.</title>
        <authorList>
            <person name="Duplessis S."/>
            <person name="Cuomo C.A."/>
            <person name="Lin Y.-C."/>
            <person name="Aerts A."/>
            <person name="Tisserant E."/>
            <person name="Veneault-Fourrey C."/>
            <person name="Joly D.L."/>
            <person name="Hacquard S."/>
            <person name="Amselem J."/>
            <person name="Cantarel B.L."/>
            <person name="Chiu R."/>
            <person name="Coutinho P.M."/>
            <person name="Feau N."/>
            <person name="Field M."/>
            <person name="Frey P."/>
            <person name="Gelhaye E."/>
            <person name="Goldberg J."/>
            <person name="Grabherr M.G."/>
            <person name="Kodira C.D."/>
            <person name="Kohler A."/>
            <person name="Kuees U."/>
            <person name="Lindquist E.A."/>
            <person name="Lucas S.M."/>
            <person name="Mago R."/>
            <person name="Mauceli E."/>
            <person name="Morin E."/>
            <person name="Murat C."/>
            <person name="Pangilinan J.L."/>
            <person name="Park R."/>
            <person name="Pearson M."/>
            <person name="Quesneville H."/>
            <person name="Rouhier N."/>
            <person name="Sakthikumar S."/>
            <person name="Salamov A.A."/>
            <person name="Schmutz J."/>
            <person name="Selles B."/>
            <person name="Shapiro H."/>
            <person name="Tanguay P."/>
            <person name="Tuskan G.A."/>
            <person name="Henrissat B."/>
            <person name="Van de Peer Y."/>
            <person name="Rouze P."/>
            <person name="Ellis J.G."/>
            <person name="Dodds P.N."/>
            <person name="Schein J.E."/>
            <person name="Zhong S."/>
            <person name="Hamelin R.C."/>
            <person name="Grigoriev I.V."/>
            <person name="Szabo L.J."/>
            <person name="Martin F."/>
        </authorList>
    </citation>
    <scope>NUCLEOTIDE SEQUENCE [LARGE SCALE GENOMIC DNA]</scope>
    <source>
        <strain evidence="3">98AG31 / pathotype 3-4-7</strain>
    </source>
</reference>
<organism evidence="3">
    <name type="scientific">Melampsora larici-populina (strain 98AG31 / pathotype 3-4-7)</name>
    <name type="common">Poplar leaf rust fungus</name>
    <dbReference type="NCBI Taxonomy" id="747676"/>
    <lineage>
        <taxon>Eukaryota</taxon>
        <taxon>Fungi</taxon>
        <taxon>Dikarya</taxon>
        <taxon>Basidiomycota</taxon>
        <taxon>Pucciniomycotina</taxon>
        <taxon>Pucciniomycetes</taxon>
        <taxon>Pucciniales</taxon>
        <taxon>Melampsoraceae</taxon>
        <taxon>Melampsora</taxon>
    </lineage>
</organism>
<keyword evidence="3" id="KW-1185">Reference proteome</keyword>
<gene>
    <name evidence="2" type="ORF">MELLADRAFT_101280</name>
</gene>
<dbReference type="Proteomes" id="UP000001072">
    <property type="component" value="Unassembled WGS sequence"/>
</dbReference>
<evidence type="ECO:0000313" key="2">
    <source>
        <dbReference type="EMBL" id="EGG12758.1"/>
    </source>
</evidence>
<protein>
    <recommendedName>
        <fullName evidence="4">Secreted protein</fullName>
    </recommendedName>
</protein>
<dbReference type="AlphaFoldDB" id="F4R478"/>
<feature type="signal peptide" evidence="1">
    <location>
        <begin position="1"/>
        <end position="25"/>
    </location>
</feature>
<keyword evidence="1" id="KW-0732">Signal</keyword>
<evidence type="ECO:0000313" key="3">
    <source>
        <dbReference type="Proteomes" id="UP000001072"/>
    </source>
</evidence>
<dbReference type="RefSeq" id="XP_007403696.1">
    <property type="nucleotide sequence ID" value="XM_007403634.1"/>
</dbReference>